<accession>A0A9W8JTY1</accession>
<feature type="non-terminal residue" evidence="2">
    <location>
        <position position="244"/>
    </location>
</feature>
<keyword evidence="3" id="KW-1185">Reference proteome</keyword>
<feature type="region of interest" description="Disordered" evidence="1">
    <location>
        <begin position="213"/>
        <end position="244"/>
    </location>
</feature>
<evidence type="ECO:0000256" key="1">
    <source>
        <dbReference type="SAM" id="MobiDB-lite"/>
    </source>
</evidence>
<sequence>MSAARAPKAPAQKTRNKGSTSAHCSAPSSNDEESDESSAEDKSTPQPTQHPPQMQSRPQSAARSRYASVPPAADRNNPASSKDQLNLLVFSPEPTPLHPQHSLGENWALDDVSMSGPQSGAQSRESTTAPSDTRGAHESAHKAGAPRARGPVSFSPADIAEALDIAAQWFNARVPPREDNISAWESVRSMQTSINRMVTNIRRTDWNHAISMANDEDADQTVPSPLARARSAQHHHFSSPRRAP</sequence>
<feature type="compositionally biased region" description="Polar residues" evidence="1">
    <location>
        <begin position="115"/>
        <end position="131"/>
    </location>
</feature>
<evidence type="ECO:0000313" key="2">
    <source>
        <dbReference type="EMBL" id="KAJ2936700.1"/>
    </source>
</evidence>
<name>A0A9W8JTY1_9AGAR</name>
<dbReference type="EMBL" id="JANBPK010000027">
    <property type="protein sequence ID" value="KAJ2936700.1"/>
    <property type="molecule type" value="Genomic_DNA"/>
</dbReference>
<organism evidence="2 3">
    <name type="scientific">Candolleomyces eurysporus</name>
    <dbReference type="NCBI Taxonomy" id="2828524"/>
    <lineage>
        <taxon>Eukaryota</taxon>
        <taxon>Fungi</taxon>
        <taxon>Dikarya</taxon>
        <taxon>Basidiomycota</taxon>
        <taxon>Agaricomycotina</taxon>
        <taxon>Agaricomycetes</taxon>
        <taxon>Agaricomycetidae</taxon>
        <taxon>Agaricales</taxon>
        <taxon>Agaricineae</taxon>
        <taxon>Psathyrellaceae</taxon>
        <taxon>Candolleomyces</taxon>
    </lineage>
</organism>
<evidence type="ECO:0000313" key="3">
    <source>
        <dbReference type="Proteomes" id="UP001140091"/>
    </source>
</evidence>
<dbReference type="Proteomes" id="UP001140091">
    <property type="component" value="Unassembled WGS sequence"/>
</dbReference>
<dbReference type="AlphaFoldDB" id="A0A9W8JTY1"/>
<protein>
    <submittedName>
        <fullName evidence="2">Uncharacterized protein</fullName>
    </submittedName>
</protein>
<proteinExistence type="predicted"/>
<gene>
    <name evidence="2" type="ORF">H1R20_g403</name>
</gene>
<reference evidence="2" key="1">
    <citation type="submission" date="2022-06" db="EMBL/GenBank/DDBJ databases">
        <title>Genome Sequence of Candolleomyces eurysporus.</title>
        <authorList>
            <person name="Buettner E."/>
        </authorList>
    </citation>
    <scope>NUCLEOTIDE SEQUENCE</scope>
    <source>
        <strain evidence="2">VTCC 930004</strain>
    </source>
</reference>
<feature type="compositionally biased region" description="Low complexity" evidence="1">
    <location>
        <begin position="44"/>
        <end position="55"/>
    </location>
</feature>
<feature type="region of interest" description="Disordered" evidence="1">
    <location>
        <begin position="1"/>
        <end position="153"/>
    </location>
</feature>
<comment type="caution">
    <text evidence="2">The sequence shown here is derived from an EMBL/GenBank/DDBJ whole genome shotgun (WGS) entry which is preliminary data.</text>
</comment>
<feature type="compositionally biased region" description="Basic residues" evidence="1">
    <location>
        <begin position="231"/>
        <end position="244"/>
    </location>
</feature>